<proteinExistence type="predicted"/>
<dbReference type="RefSeq" id="WP_329394848.1">
    <property type="nucleotide sequence ID" value="NZ_CP109019.1"/>
</dbReference>
<dbReference type="SUPFAM" id="SSF51182">
    <property type="entry name" value="RmlC-like cupins"/>
    <property type="match status" value="1"/>
</dbReference>
<protein>
    <submittedName>
        <fullName evidence="2">Cupin domain-containing protein</fullName>
    </submittedName>
</protein>
<accession>A0ABZ1XDP2</accession>
<keyword evidence="3" id="KW-1185">Reference proteome</keyword>
<name>A0ABZ1XDP2_9ACTN</name>
<reference evidence="2" key="1">
    <citation type="submission" date="2022-10" db="EMBL/GenBank/DDBJ databases">
        <title>The complete genomes of actinobacterial strains from the NBC collection.</title>
        <authorList>
            <person name="Joergensen T.S."/>
            <person name="Alvarez Arevalo M."/>
            <person name="Sterndorff E.B."/>
            <person name="Faurdal D."/>
            <person name="Vuksanovic O."/>
            <person name="Mourched A.-S."/>
            <person name="Charusanti P."/>
            <person name="Shaw S."/>
            <person name="Blin K."/>
            <person name="Weber T."/>
        </authorList>
    </citation>
    <scope>NUCLEOTIDE SEQUENCE</scope>
    <source>
        <strain evidence="2">NBC_00668</strain>
    </source>
</reference>
<dbReference type="Pfam" id="PF07883">
    <property type="entry name" value="Cupin_2"/>
    <property type="match status" value="1"/>
</dbReference>
<dbReference type="Gene3D" id="2.60.120.10">
    <property type="entry name" value="Jelly Rolls"/>
    <property type="match status" value="1"/>
</dbReference>
<gene>
    <name evidence="2" type="ORF">OG515_01245</name>
</gene>
<dbReference type="InterPro" id="IPR011051">
    <property type="entry name" value="RmlC_Cupin_sf"/>
</dbReference>
<dbReference type="InterPro" id="IPR013096">
    <property type="entry name" value="Cupin_2"/>
</dbReference>
<dbReference type="Proteomes" id="UP001432060">
    <property type="component" value="Chromosome"/>
</dbReference>
<evidence type="ECO:0000313" key="2">
    <source>
        <dbReference type="EMBL" id="WUT80902.1"/>
    </source>
</evidence>
<dbReference type="InterPro" id="IPR014710">
    <property type="entry name" value="RmlC-like_jellyroll"/>
</dbReference>
<organism evidence="2 3">
    <name type="scientific">Streptomyces melanogenes</name>
    <dbReference type="NCBI Taxonomy" id="67326"/>
    <lineage>
        <taxon>Bacteria</taxon>
        <taxon>Bacillati</taxon>
        <taxon>Actinomycetota</taxon>
        <taxon>Actinomycetes</taxon>
        <taxon>Kitasatosporales</taxon>
        <taxon>Streptomycetaceae</taxon>
        <taxon>Streptomyces</taxon>
    </lineage>
</organism>
<feature type="domain" description="Cupin type-2" evidence="1">
    <location>
        <begin position="41"/>
        <end position="89"/>
    </location>
</feature>
<dbReference type="EMBL" id="CP109019">
    <property type="protein sequence ID" value="WUT80902.1"/>
    <property type="molecule type" value="Genomic_DNA"/>
</dbReference>
<evidence type="ECO:0000313" key="3">
    <source>
        <dbReference type="Proteomes" id="UP001432060"/>
    </source>
</evidence>
<sequence>MSVVDLAETAAGLPEAWSSRKLGMVGTASVKVLRMNELPVEEESHAAAEALLVLDGRLELEVDGTPVSVRAGELFMVAAGTAHTVRPGSRGTLVIVELPEE</sequence>
<evidence type="ECO:0000259" key="1">
    <source>
        <dbReference type="Pfam" id="PF07883"/>
    </source>
</evidence>